<evidence type="ECO:0000313" key="1">
    <source>
        <dbReference type="EMBL" id="SHL72666.1"/>
    </source>
</evidence>
<dbReference type="AlphaFoldDB" id="A0A1M7CZK6"/>
<evidence type="ECO:0000313" key="2">
    <source>
        <dbReference type="Proteomes" id="UP000184420"/>
    </source>
</evidence>
<dbReference type="EMBL" id="FRBL01000004">
    <property type="protein sequence ID" value="SHL72666.1"/>
    <property type="molecule type" value="Genomic_DNA"/>
</dbReference>
<protein>
    <submittedName>
        <fullName evidence="1">Uncharacterized protein</fullName>
    </submittedName>
</protein>
<keyword evidence="2" id="KW-1185">Reference proteome</keyword>
<dbReference type="OrthoDB" id="3637015at2"/>
<sequence length="381" mass="42498">MQKKIILLTLISTMFLFRCGVSDSIDRATAVIDNGIKDITAESAAWSTVLQQVAHDLPADISSSIRNDVQNLASRSIATAGTEIRCNVDFLAARAIASLQWIKARLKNDQSVPPPPPGFCQVVPDAVDLNVTNISSINKITINGYDLDHKDPAGNRIQFYLLKGNGQRELIPENRVGRTTHYQVTISLSDMARTLYEQKVTKIISTWDNQTASYPEVVVIPWMKKEKEERVNLGVTSYMPPKIRGGDGDFDTDDDDHMSIEARGEIALGGPTTLNCRVYLHAREERSNWTEVGGYSNWTTAYSAPIGWKIVSYRPFTNSTHTANITSHGGIYYNRPAGEVVRRFQVFGDRDGDEAGTWTHVEVTWQPIQITIAQTIPDWAR</sequence>
<proteinExistence type="predicted"/>
<gene>
    <name evidence="1" type="ORF">SAMN05444266_104541</name>
</gene>
<reference evidence="1 2" key="1">
    <citation type="submission" date="2016-11" db="EMBL/GenBank/DDBJ databases">
        <authorList>
            <person name="Jaros S."/>
            <person name="Januszkiewicz K."/>
            <person name="Wedrychowicz H."/>
        </authorList>
    </citation>
    <scope>NUCLEOTIDE SEQUENCE [LARGE SCALE GENOMIC DNA]</scope>
    <source>
        <strain evidence="1 2">DSM 27406</strain>
    </source>
</reference>
<name>A0A1M7CZK6_9BACT</name>
<dbReference type="RefSeq" id="WP_073081303.1">
    <property type="nucleotide sequence ID" value="NZ_FRBL01000004.1"/>
</dbReference>
<dbReference type="Proteomes" id="UP000184420">
    <property type="component" value="Unassembled WGS sequence"/>
</dbReference>
<organism evidence="1 2">
    <name type="scientific">Chitinophaga jiangningensis</name>
    <dbReference type="NCBI Taxonomy" id="1419482"/>
    <lineage>
        <taxon>Bacteria</taxon>
        <taxon>Pseudomonadati</taxon>
        <taxon>Bacteroidota</taxon>
        <taxon>Chitinophagia</taxon>
        <taxon>Chitinophagales</taxon>
        <taxon>Chitinophagaceae</taxon>
        <taxon>Chitinophaga</taxon>
    </lineage>
</organism>
<accession>A0A1M7CZK6</accession>